<proteinExistence type="predicted"/>
<dbReference type="Gramene" id="OMO64414">
    <property type="protein sequence ID" value="OMO64414"/>
    <property type="gene ID" value="CCACVL1_21771"/>
</dbReference>
<sequence>MANDHGHWLGVYASLYSKKI</sequence>
<name>A0A1R3H243_COCAP</name>
<evidence type="ECO:0000313" key="1">
    <source>
        <dbReference type="EMBL" id="OMO64414.1"/>
    </source>
</evidence>
<dbReference type="EMBL" id="AWWV01012808">
    <property type="protein sequence ID" value="OMO64414.1"/>
    <property type="molecule type" value="Genomic_DNA"/>
</dbReference>
<accession>A0A1R3H243</accession>
<keyword evidence="2" id="KW-1185">Reference proteome</keyword>
<organism evidence="1 2">
    <name type="scientific">Corchorus capsularis</name>
    <name type="common">Jute</name>
    <dbReference type="NCBI Taxonomy" id="210143"/>
    <lineage>
        <taxon>Eukaryota</taxon>
        <taxon>Viridiplantae</taxon>
        <taxon>Streptophyta</taxon>
        <taxon>Embryophyta</taxon>
        <taxon>Tracheophyta</taxon>
        <taxon>Spermatophyta</taxon>
        <taxon>Magnoliopsida</taxon>
        <taxon>eudicotyledons</taxon>
        <taxon>Gunneridae</taxon>
        <taxon>Pentapetalae</taxon>
        <taxon>rosids</taxon>
        <taxon>malvids</taxon>
        <taxon>Malvales</taxon>
        <taxon>Malvaceae</taxon>
        <taxon>Grewioideae</taxon>
        <taxon>Apeibeae</taxon>
        <taxon>Corchorus</taxon>
    </lineage>
</organism>
<dbReference type="AlphaFoldDB" id="A0A1R3H243"/>
<evidence type="ECO:0000313" key="2">
    <source>
        <dbReference type="Proteomes" id="UP000188268"/>
    </source>
</evidence>
<comment type="caution">
    <text evidence="1">The sequence shown here is derived from an EMBL/GenBank/DDBJ whole genome shotgun (WGS) entry which is preliminary data.</text>
</comment>
<dbReference type="Proteomes" id="UP000188268">
    <property type="component" value="Unassembled WGS sequence"/>
</dbReference>
<gene>
    <name evidence="1" type="ORF">CCACVL1_21771</name>
</gene>
<protein>
    <submittedName>
        <fullName evidence="1">Uncharacterized protein</fullName>
    </submittedName>
</protein>
<reference evidence="1 2" key="1">
    <citation type="submission" date="2013-09" db="EMBL/GenBank/DDBJ databases">
        <title>Corchorus capsularis genome sequencing.</title>
        <authorList>
            <person name="Alam M."/>
            <person name="Haque M.S."/>
            <person name="Islam M.S."/>
            <person name="Emdad E.M."/>
            <person name="Islam M.M."/>
            <person name="Ahmed B."/>
            <person name="Halim A."/>
            <person name="Hossen Q.M.M."/>
            <person name="Hossain M.Z."/>
            <person name="Ahmed R."/>
            <person name="Khan M.M."/>
            <person name="Islam R."/>
            <person name="Rashid M.M."/>
            <person name="Khan S.A."/>
            <person name="Rahman M.S."/>
            <person name="Alam M."/>
        </authorList>
    </citation>
    <scope>NUCLEOTIDE SEQUENCE [LARGE SCALE GENOMIC DNA]</scope>
    <source>
        <strain evidence="2">cv. CVL-1</strain>
        <tissue evidence="1">Whole seedling</tissue>
    </source>
</reference>